<sequence length="45" mass="5225">MEEHLAEPTENDVKTLARDKERMAIIPERLSDISWFMRALAEPIA</sequence>
<reference evidence="1 2" key="1">
    <citation type="submission" date="2019-02" db="EMBL/GenBank/DDBJ databases">
        <title>Deep-cultivation of Planctomycetes and their phenomic and genomic characterization uncovers novel biology.</title>
        <authorList>
            <person name="Wiegand S."/>
            <person name="Jogler M."/>
            <person name="Boedeker C."/>
            <person name="Pinto D."/>
            <person name="Vollmers J."/>
            <person name="Rivas-Marin E."/>
            <person name="Kohn T."/>
            <person name="Peeters S.H."/>
            <person name="Heuer A."/>
            <person name="Rast P."/>
            <person name="Oberbeckmann S."/>
            <person name="Bunk B."/>
            <person name="Jeske O."/>
            <person name="Meyerdierks A."/>
            <person name="Storesund J.E."/>
            <person name="Kallscheuer N."/>
            <person name="Luecker S."/>
            <person name="Lage O.M."/>
            <person name="Pohl T."/>
            <person name="Merkel B.J."/>
            <person name="Hornburger P."/>
            <person name="Mueller R.-W."/>
            <person name="Bruemmer F."/>
            <person name="Labrenz M."/>
            <person name="Spormann A.M."/>
            <person name="Op den Camp H."/>
            <person name="Overmann J."/>
            <person name="Amann R."/>
            <person name="Jetten M.S.M."/>
            <person name="Mascher T."/>
            <person name="Medema M.H."/>
            <person name="Devos D.P."/>
            <person name="Kaster A.-K."/>
            <person name="Ovreas L."/>
            <person name="Rohde M."/>
            <person name="Galperin M.Y."/>
            <person name="Jogler C."/>
        </authorList>
    </citation>
    <scope>NUCLEOTIDE SEQUENCE [LARGE SCALE GENOMIC DNA]</scope>
    <source>
        <strain evidence="1 2">Q31a</strain>
    </source>
</reference>
<evidence type="ECO:0000313" key="1">
    <source>
        <dbReference type="EMBL" id="QDV25750.1"/>
    </source>
</evidence>
<evidence type="ECO:0000313" key="2">
    <source>
        <dbReference type="Proteomes" id="UP000318017"/>
    </source>
</evidence>
<gene>
    <name evidence="1" type="ORF">Q31a_40770</name>
</gene>
<proteinExistence type="predicted"/>
<protein>
    <submittedName>
        <fullName evidence="1">Uncharacterized protein</fullName>
    </submittedName>
</protein>
<name>A0A518GB33_9BACT</name>
<organism evidence="1 2">
    <name type="scientific">Aureliella helgolandensis</name>
    <dbReference type="NCBI Taxonomy" id="2527968"/>
    <lineage>
        <taxon>Bacteria</taxon>
        <taxon>Pseudomonadati</taxon>
        <taxon>Planctomycetota</taxon>
        <taxon>Planctomycetia</taxon>
        <taxon>Pirellulales</taxon>
        <taxon>Pirellulaceae</taxon>
        <taxon>Aureliella</taxon>
    </lineage>
</organism>
<accession>A0A518GB33</accession>
<dbReference type="EMBL" id="CP036298">
    <property type="protein sequence ID" value="QDV25750.1"/>
    <property type="molecule type" value="Genomic_DNA"/>
</dbReference>
<dbReference type="KEGG" id="ahel:Q31a_40770"/>
<keyword evidence="2" id="KW-1185">Reference proteome</keyword>
<dbReference type="Proteomes" id="UP000318017">
    <property type="component" value="Chromosome"/>
</dbReference>
<dbReference type="AlphaFoldDB" id="A0A518GB33"/>